<dbReference type="GO" id="GO:0005680">
    <property type="term" value="C:anaphase-promoting complex"/>
    <property type="evidence" value="ECO:0007669"/>
    <property type="project" value="TreeGrafter"/>
</dbReference>
<proteinExistence type="inferred from homology"/>
<dbReference type="GO" id="GO:0031145">
    <property type="term" value="P:anaphase-promoting complex-dependent catabolic process"/>
    <property type="evidence" value="ECO:0007669"/>
    <property type="project" value="TreeGrafter"/>
</dbReference>
<name>A0A9W6XB72_9STRA</name>
<dbReference type="PANTHER" id="PTHR19918">
    <property type="entry name" value="CELL DIVISION CYCLE 20 CDC20 FIZZY -RELATED"/>
    <property type="match status" value="1"/>
</dbReference>
<dbReference type="AlphaFoldDB" id="A0A9W6XB72"/>
<dbReference type="Gene3D" id="2.130.10.10">
    <property type="entry name" value="YVTN repeat-like/Quinoprotein amine dehydrogenase"/>
    <property type="match status" value="1"/>
</dbReference>
<evidence type="ECO:0000256" key="2">
    <source>
        <dbReference type="ARBA" id="ARBA00022574"/>
    </source>
</evidence>
<evidence type="ECO:0000256" key="3">
    <source>
        <dbReference type="ARBA" id="ARBA00022737"/>
    </source>
</evidence>
<feature type="compositionally biased region" description="Polar residues" evidence="6">
    <location>
        <begin position="51"/>
        <end position="68"/>
    </location>
</feature>
<feature type="region of interest" description="Disordered" evidence="6">
    <location>
        <begin position="44"/>
        <end position="100"/>
    </location>
</feature>
<evidence type="ECO:0000256" key="5">
    <source>
        <dbReference type="PROSITE-ProRule" id="PRU00221"/>
    </source>
</evidence>
<dbReference type="InterPro" id="IPR019775">
    <property type="entry name" value="WD40_repeat_CS"/>
</dbReference>
<organism evidence="8 9">
    <name type="scientific">Phytophthora lilii</name>
    <dbReference type="NCBI Taxonomy" id="2077276"/>
    <lineage>
        <taxon>Eukaryota</taxon>
        <taxon>Sar</taxon>
        <taxon>Stramenopiles</taxon>
        <taxon>Oomycota</taxon>
        <taxon>Peronosporomycetes</taxon>
        <taxon>Peronosporales</taxon>
        <taxon>Peronosporaceae</taxon>
        <taxon>Phytophthora</taxon>
    </lineage>
</organism>
<comment type="similarity">
    <text evidence="1">Belongs to the WD repeat CDC20/Fizzy family.</text>
</comment>
<evidence type="ECO:0000256" key="6">
    <source>
        <dbReference type="SAM" id="MobiDB-lite"/>
    </source>
</evidence>
<feature type="compositionally biased region" description="Polar residues" evidence="6">
    <location>
        <begin position="82"/>
        <end position="100"/>
    </location>
</feature>
<feature type="repeat" description="WD" evidence="5">
    <location>
        <begin position="429"/>
        <end position="461"/>
    </location>
</feature>
<keyword evidence="4" id="KW-0131">Cell cycle</keyword>
<dbReference type="PROSITE" id="PS50294">
    <property type="entry name" value="WD_REPEATS_REGION"/>
    <property type="match status" value="2"/>
</dbReference>
<dbReference type="OrthoDB" id="10263272at2759"/>
<keyword evidence="9" id="KW-1185">Reference proteome</keyword>
<reference evidence="8" key="1">
    <citation type="submission" date="2023-04" db="EMBL/GenBank/DDBJ databases">
        <title>Phytophthora lilii NBRC 32176.</title>
        <authorList>
            <person name="Ichikawa N."/>
            <person name="Sato H."/>
            <person name="Tonouchi N."/>
        </authorList>
    </citation>
    <scope>NUCLEOTIDE SEQUENCE</scope>
    <source>
        <strain evidence="8">NBRC 32176</strain>
    </source>
</reference>
<dbReference type="GO" id="GO:1990757">
    <property type="term" value="F:ubiquitin ligase activator activity"/>
    <property type="evidence" value="ECO:0007669"/>
    <property type="project" value="TreeGrafter"/>
</dbReference>
<dbReference type="InterPro" id="IPR056150">
    <property type="entry name" value="WD40_CDC20-Fz"/>
</dbReference>
<evidence type="ECO:0000313" key="9">
    <source>
        <dbReference type="Proteomes" id="UP001165083"/>
    </source>
</evidence>
<accession>A0A9W6XB72</accession>
<evidence type="ECO:0000256" key="4">
    <source>
        <dbReference type="ARBA" id="ARBA00023306"/>
    </source>
</evidence>
<dbReference type="InterPro" id="IPR015943">
    <property type="entry name" value="WD40/YVTN_repeat-like_dom_sf"/>
</dbReference>
<dbReference type="Pfam" id="PF24807">
    <property type="entry name" value="WD40_CDC20-Fz"/>
    <property type="match status" value="1"/>
</dbReference>
<feature type="region of interest" description="Disordered" evidence="6">
    <location>
        <begin position="114"/>
        <end position="133"/>
    </location>
</feature>
<dbReference type="PROSITE" id="PS00678">
    <property type="entry name" value="WD_REPEATS_1"/>
    <property type="match status" value="2"/>
</dbReference>
<dbReference type="GO" id="GO:1905786">
    <property type="term" value="P:positive regulation of anaphase-promoting complex-dependent catabolic process"/>
    <property type="evidence" value="ECO:0007669"/>
    <property type="project" value="TreeGrafter"/>
</dbReference>
<dbReference type="EMBL" id="BSXW01001270">
    <property type="protein sequence ID" value="GMF35303.1"/>
    <property type="molecule type" value="Genomic_DNA"/>
</dbReference>
<dbReference type="InterPro" id="IPR036322">
    <property type="entry name" value="WD40_repeat_dom_sf"/>
</dbReference>
<comment type="caution">
    <text evidence="8">The sequence shown here is derived from an EMBL/GenBank/DDBJ whole genome shotgun (WGS) entry which is preliminary data.</text>
</comment>
<protein>
    <submittedName>
        <fullName evidence="8">Unnamed protein product</fullName>
    </submittedName>
</protein>
<gene>
    <name evidence="8" type="ORF">Plil01_001500900</name>
</gene>
<dbReference type="PROSITE" id="PS50082">
    <property type="entry name" value="WD_REPEATS_2"/>
    <property type="match status" value="2"/>
</dbReference>
<sequence>MGRDSTILPGTTAQPLHHQYESRSKHIYSDRFIPSRLTTKLDTGFGLTADSPRQCNNQNRDNTANRLQGGSLPTAAPGGSTSGTADSNPKNQAQRVGASSSYSMMLKRELLGMHSPTRTNFGSGQCGSGSLNSSSQDSLSAMYDAHSTSCVRTYNGTTACIRPSGSSSNILRFKAPRQSLYGDVKSFVPHSGLTDSTQRFLGAGLHDGENGRRRIARTPFKVLDAPSLQDDFYLNLVDWSATNVVAVGLSSCVYLWSACTSKVTMLCDLGPSDSVTSVSWSQREPFQNKLAGHKQEVCGLKWSFDGRQLASGGNDNKLLIWNVQSMSSGLRGDATMPLARFNEHSAAVKAIAWSPHQHGLLASGGGTADRCIRFWNTQSLTALPFVDTGSQVCNLMWSKNANEVVSTHGYSLNQIIVWKYPTMTKLATLTGHTFRVLYLAMSPDGQTIVTGAGDETLRFWNAFPSTKAQRGSRLGTDLMLPLSVGSEIR</sequence>
<feature type="repeat" description="WD" evidence="5">
    <location>
        <begin position="290"/>
        <end position="325"/>
    </location>
</feature>
<dbReference type="SUPFAM" id="SSF50978">
    <property type="entry name" value="WD40 repeat-like"/>
    <property type="match status" value="1"/>
</dbReference>
<dbReference type="InterPro" id="IPR033010">
    <property type="entry name" value="Cdc20/Fizzy"/>
</dbReference>
<keyword evidence="2 5" id="KW-0853">WD repeat</keyword>
<dbReference type="GO" id="GO:0010997">
    <property type="term" value="F:anaphase-promoting complex binding"/>
    <property type="evidence" value="ECO:0007669"/>
    <property type="project" value="InterPro"/>
</dbReference>
<evidence type="ECO:0000259" key="7">
    <source>
        <dbReference type="Pfam" id="PF24807"/>
    </source>
</evidence>
<dbReference type="Proteomes" id="UP001165083">
    <property type="component" value="Unassembled WGS sequence"/>
</dbReference>
<dbReference type="InterPro" id="IPR001680">
    <property type="entry name" value="WD40_rpt"/>
</dbReference>
<dbReference type="PANTHER" id="PTHR19918:SF1">
    <property type="entry name" value="FIZZY-RELATED PROTEIN HOMOLOG"/>
    <property type="match status" value="1"/>
</dbReference>
<keyword evidence="3" id="KW-0677">Repeat</keyword>
<dbReference type="SMART" id="SM00320">
    <property type="entry name" value="WD40"/>
    <property type="match status" value="4"/>
</dbReference>
<evidence type="ECO:0000256" key="1">
    <source>
        <dbReference type="ARBA" id="ARBA00006445"/>
    </source>
</evidence>
<evidence type="ECO:0000313" key="8">
    <source>
        <dbReference type="EMBL" id="GMF35303.1"/>
    </source>
</evidence>
<feature type="domain" description="CDC20/Fizzy WD40" evidence="7">
    <location>
        <begin position="287"/>
        <end position="460"/>
    </location>
</feature>